<dbReference type="AlphaFoldDB" id="A0A1B6HE32"/>
<dbReference type="EMBL" id="GECU01034845">
    <property type="protein sequence ID" value="JAS72861.1"/>
    <property type="molecule type" value="Transcribed_RNA"/>
</dbReference>
<name>A0A1B6HE32_9HEMI</name>
<evidence type="ECO:0000313" key="1">
    <source>
        <dbReference type="EMBL" id="JAS72861.1"/>
    </source>
</evidence>
<feature type="non-terminal residue" evidence="1">
    <location>
        <position position="151"/>
    </location>
</feature>
<protein>
    <submittedName>
        <fullName evidence="1">Uncharacterized protein</fullName>
    </submittedName>
</protein>
<organism evidence="1">
    <name type="scientific">Homalodisca liturata</name>
    <dbReference type="NCBI Taxonomy" id="320908"/>
    <lineage>
        <taxon>Eukaryota</taxon>
        <taxon>Metazoa</taxon>
        <taxon>Ecdysozoa</taxon>
        <taxon>Arthropoda</taxon>
        <taxon>Hexapoda</taxon>
        <taxon>Insecta</taxon>
        <taxon>Pterygota</taxon>
        <taxon>Neoptera</taxon>
        <taxon>Paraneoptera</taxon>
        <taxon>Hemiptera</taxon>
        <taxon>Auchenorrhyncha</taxon>
        <taxon>Membracoidea</taxon>
        <taxon>Cicadellidae</taxon>
        <taxon>Cicadellinae</taxon>
        <taxon>Proconiini</taxon>
        <taxon>Homalodisca</taxon>
    </lineage>
</organism>
<gene>
    <name evidence="1" type="ORF">g.1443</name>
</gene>
<sequence>HLQEHLQGAACGWSKGPGAPDVDYLVVDVGDILASTDAGSVLLAAALDSFLVRLPAADYVLLSVETADDLSGASAPMGGFIKKLESSVQEANVLSLFISERQNCCYLLSPLLPGPAGAPVRSTCALCPSSIFGLLADAPFFGALKAGGRAP</sequence>
<feature type="non-terminal residue" evidence="1">
    <location>
        <position position="1"/>
    </location>
</feature>
<reference evidence="1" key="1">
    <citation type="submission" date="2015-11" db="EMBL/GenBank/DDBJ databases">
        <title>De novo transcriptome assembly of four potential Pierce s Disease insect vectors from Arizona vineyards.</title>
        <authorList>
            <person name="Tassone E.E."/>
        </authorList>
    </citation>
    <scope>NUCLEOTIDE SEQUENCE</scope>
</reference>
<accession>A0A1B6HE32</accession>
<proteinExistence type="predicted"/>